<evidence type="ECO:0000259" key="3">
    <source>
        <dbReference type="PROSITE" id="PS50115"/>
    </source>
</evidence>
<dbReference type="InterPro" id="IPR001164">
    <property type="entry name" value="ArfGAP_dom"/>
</dbReference>
<protein>
    <submittedName>
        <fullName evidence="5">ADP-ribosylation factor GTPase-activating protein AGD5 isoform X1</fullName>
    </submittedName>
</protein>
<dbReference type="InterPro" id="IPR038508">
    <property type="entry name" value="ArfGAP_dom_sf"/>
</dbReference>
<proteinExistence type="predicted"/>
<keyword evidence="1" id="KW-0862">Zinc</keyword>
<dbReference type="InterPro" id="IPR044520">
    <property type="entry name" value="ARF_GAP_AGD5/15"/>
</dbReference>
<dbReference type="PANTHER" id="PTHR46419:SF3">
    <property type="entry name" value="ADP-RIBOSYLATION FACTOR GTPASE-ACTIVATING PROTEIN AGD15-RELATED"/>
    <property type="match status" value="1"/>
</dbReference>
<dbReference type="Pfam" id="PF01412">
    <property type="entry name" value="ArfGap"/>
    <property type="match status" value="1"/>
</dbReference>
<dbReference type="Proteomes" id="UP000813463">
    <property type="component" value="Chromosome 6"/>
</dbReference>
<dbReference type="InterPro" id="IPR037278">
    <property type="entry name" value="ARFGAP/RecO"/>
</dbReference>
<dbReference type="GeneID" id="110776755"/>
<keyword evidence="1" id="KW-0479">Metal-binding</keyword>
<evidence type="ECO:0000256" key="1">
    <source>
        <dbReference type="PROSITE-ProRule" id="PRU00288"/>
    </source>
</evidence>
<dbReference type="PANTHER" id="PTHR46419">
    <property type="entry name" value="ADP-RIBOSYLATION FACTOR GTPASE-ACTIVATING PROTEIN AGD5"/>
    <property type="match status" value="1"/>
</dbReference>
<evidence type="ECO:0000256" key="2">
    <source>
        <dbReference type="SAM" id="MobiDB-lite"/>
    </source>
</evidence>
<sequence>MFWRRKRSAMNPKSPVSKVPIDKHIKILEELLKLPENKECADCRSKAPRWASINLGIFICLQCSGIHRSLGVHISKVRSTTLDTWLPEQVAFMQSMGNRKSNAYWEAELPLHYDSNRIENFTQAKYVEKRWIPRDCKVKPPASSTPARLPSSRSTRRYGGIAEWTNNQHLCKSRNDSSTAERDRESSSPSSVEDCKIERQHQQQDNKKENCQPSMNQSHSVLKCANGKPSKEPAQVVPRILPNGNLWKSEQESLKIKSSTANSMTAVPSSDVDYASEHLITLCMDDSFDDDSSSGTSAWVHFDSDEELSTSEATIVPKLAVESASIHEAKFALKSSASKVSPEPTIKDVQTATVPSTNGHFGEHQKYVSNNNQSLSFKPNMVSSPSIHLQRLAMLAEGVYSTDAPKSAGGIHHQLNTKGGSVERTIGTQMPIQNFQPGKFESSSARYTMPSSYAPAILMKSASTTPARRPPAALPVSGYDYDFSFLTQGMFRK</sequence>
<accession>A0A9R0HU49</accession>
<keyword evidence="1" id="KW-0863">Zinc-finger</keyword>
<dbReference type="RefSeq" id="XP_021837014.2">
    <property type="nucleotide sequence ID" value="XM_021981322.2"/>
</dbReference>
<reference evidence="4" key="1">
    <citation type="journal article" date="2021" name="Nat. Commun.">
        <title>Genomic analyses provide insights into spinach domestication and the genetic basis of agronomic traits.</title>
        <authorList>
            <person name="Cai X."/>
            <person name="Sun X."/>
            <person name="Xu C."/>
            <person name="Sun H."/>
            <person name="Wang X."/>
            <person name="Ge C."/>
            <person name="Zhang Z."/>
            <person name="Wang Q."/>
            <person name="Fei Z."/>
            <person name="Jiao C."/>
            <person name="Wang Q."/>
        </authorList>
    </citation>
    <scope>NUCLEOTIDE SEQUENCE [LARGE SCALE GENOMIC DNA]</scope>
    <source>
        <strain evidence="4">cv. Varoflay</strain>
    </source>
</reference>
<dbReference type="Gene3D" id="1.10.220.150">
    <property type="entry name" value="Arf GTPase activating protein"/>
    <property type="match status" value="1"/>
</dbReference>
<dbReference type="GO" id="GO:0008270">
    <property type="term" value="F:zinc ion binding"/>
    <property type="evidence" value="ECO:0007669"/>
    <property type="project" value="UniProtKB-KW"/>
</dbReference>
<feature type="compositionally biased region" description="Basic and acidic residues" evidence="2">
    <location>
        <begin position="193"/>
        <end position="210"/>
    </location>
</feature>
<gene>
    <name evidence="5" type="primary">LOC110776755</name>
</gene>
<dbReference type="CDD" id="cd08204">
    <property type="entry name" value="ArfGap"/>
    <property type="match status" value="1"/>
</dbReference>
<reference evidence="5" key="2">
    <citation type="submission" date="2025-08" db="UniProtKB">
        <authorList>
            <consortium name="RefSeq"/>
        </authorList>
    </citation>
    <scope>IDENTIFICATION</scope>
    <source>
        <tissue evidence="5">Leaf</tissue>
    </source>
</reference>
<dbReference type="PROSITE" id="PS50115">
    <property type="entry name" value="ARFGAP"/>
    <property type="match status" value="1"/>
</dbReference>
<organism evidence="4 5">
    <name type="scientific">Spinacia oleracea</name>
    <name type="common">Spinach</name>
    <dbReference type="NCBI Taxonomy" id="3562"/>
    <lineage>
        <taxon>Eukaryota</taxon>
        <taxon>Viridiplantae</taxon>
        <taxon>Streptophyta</taxon>
        <taxon>Embryophyta</taxon>
        <taxon>Tracheophyta</taxon>
        <taxon>Spermatophyta</taxon>
        <taxon>Magnoliopsida</taxon>
        <taxon>eudicotyledons</taxon>
        <taxon>Gunneridae</taxon>
        <taxon>Pentapetalae</taxon>
        <taxon>Caryophyllales</taxon>
        <taxon>Chenopodiaceae</taxon>
        <taxon>Chenopodioideae</taxon>
        <taxon>Anserineae</taxon>
        <taxon>Spinacia</taxon>
    </lineage>
</organism>
<feature type="region of interest" description="Disordered" evidence="2">
    <location>
        <begin position="137"/>
        <end position="156"/>
    </location>
</feature>
<dbReference type="SUPFAM" id="SSF57863">
    <property type="entry name" value="ArfGap/RecO-like zinc finger"/>
    <property type="match status" value="1"/>
</dbReference>
<dbReference type="GO" id="GO:0005096">
    <property type="term" value="F:GTPase activator activity"/>
    <property type="evidence" value="ECO:0007669"/>
    <property type="project" value="UniProtKB-KW"/>
</dbReference>
<dbReference type="SMART" id="SM00105">
    <property type="entry name" value="ArfGap"/>
    <property type="match status" value="1"/>
</dbReference>
<dbReference type="AlphaFoldDB" id="A0A9R0HU49"/>
<dbReference type="PRINTS" id="PR00405">
    <property type="entry name" value="REVINTRACTNG"/>
</dbReference>
<keyword evidence="4" id="KW-1185">Reference proteome</keyword>
<feature type="compositionally biased region" description="Basic and acidic residues" evidence="2">
    <location>
        <begin position="173"/>
        <end position="186"/>
    </location>
</feature>
<dbReference type="KEGG" id="soe:110776755"/>
<name>A0A9R0HU49_SPIOL</name>
<evidence type="ECO:0000313" key="4">
    <source>
        <dbReference type="Proteomes" id="UP000813463"/>
    </source>
</evidence>
<feature type="compositionally biased region" description="Polar residues" evidence="2">
    <location>
        <begin position="211"/>
        <end position="220"/>
    </location>
</feature>
<evidence type="ECO:0000313" key="5">
    <source>
        <dbReference type="RefSeq" id="XP_021837014.2"/>
    </source>
</evidence>
<feature type="region of interest" description="Disordered" evidence="2">
    <location>
        <begin position="169"/>
        <end position="235"/>
    </location>
</feature>
<feature type="domain" description="Arf-GAP" evidence="3">
    <location>
        <begin position="25"/>
        <end position="139"/>
    </location>
</feature>